<sequence length="80" mass="8980">MLIDEHFRETVTDTKASKGEASGYSAPDEEATPSKRHSMIRIIIAVTNIVFLLIFIFWLCTLFTGLHVADVGFINNMFMG</sequence>
<dbReference type="Proteomes" id="UP000095282">
    <property type="component" value="Unplaced"/>
</dbReference>
<protein>
    <submittedName>
        <fullName evidence="4">C4-dicarboxylate ABC transporter</fullName>
    </submittedName>
</protein>
<proteinExistence type="predicted"/>
<accession>A0A1I7UHG5</accession>
<feature type="compositionally biased region" description="Basic and acidic residues" evidence="1">
    <location>
        <begin position="1"/>
        <end position="18"/>
    </location>
</feature>
<keyword evidence="2" id="KW-0812">Transmembrane</keyword>
<feature type="transmembrane region" description="Helical" evidence="2">
    <location>
        <begin position="42"/>
        <end position="69"/>
    </location>
</feature>
<keyword evidence="3" id="KW-1185">Reference proteome</keyword>
<dbReference type="STRING" id="1561998.A0A1I7UHG5"/>
<evidence type="ECO:0000256" key="1">
    <source>
        <dbReference type="SAM" id="MobiDB-lite"/>
    </source>
</evidence>
<keyword evidence="2" id="KW-0472">Membrane</keyword>
<evidence type="ECO:0000313" key="3">
    <source>
        <dbReference type="Proteomes" id="UP000095282"/>
    </source>
</evidence>
<dbReference type="WBParaSite" id="Csp11.Scaffold629.g9369.t1">
    <property type="protein sequence ID" value="Csp11.Scaffold629.g9369.t1"/>
    <property type="gene ID" value="Csp11.Scaffold629.g9369"/>
</dbReference>
<dbReference type="AlphaFoldDB" id="A0A1I7UHG5"/>
<organism evidence="3 4">
    <name type="scientific">Caenorhabditis tropicalis</name>
    <dbReference type="NCBI Taxonomy" id="1561998"/>
    <lineage>
        <taxon>Eukaryota</taxon>
        <taxon>Metazoa</taxon>
        <taxon>Ecdysozoa</taxon>
        <taxon>Nematoda</taxon>
        <taxon>Chromadorea</taxon>
        <taxon>Rhabditida</taxon>
        <taxon>Rhabditina</taxon>
        <taxon>Rhabditomorpha</taxon>
        <taxon>Rhabditoidea</taxon>
        <taxon>Rhabditidae</taxon>
        <taxon>Peloderinae</taxon>
        <taxon>Caenorhabditis</taxon>
    </lineage>
</organism>
<feature type="region of interest" description="Disordered" evidence="1">
    <location>
        <begin position="1"/>
        <end position="34"/>
    </location>
</feature>
<name>A0A1I7UHG5_9PELO</name>
<evidence type="ECO:0000256" key="2">
    <source>
        <dbReference type="SAM" id="Phobius"/>
    </source>
</evidence>
<evidence type="ECO:0000313" key="4">
    <source>
        <dbReference type="WBParaSite" id="Csp11.Scaffold629.g9369.t1"/>
    </source>
</evidence>
<reference evidence="4" key="1">
    <citation type="submission" date="2016-11" db="UniProtKB">
        <authorList>
            <consortium name="WormBaseParasite"/>
        </authorList>
    </citation>
    <scope>IDENTIFICATION</scope>
</reference>
<keyword evidence="2" id="KW-1133">Transmembrane helix</keyword>